<comment type="caution">
    <text evidence="1">The sequence shown here is derived from an EMBL/GenBank/DDBJ whole genome shotgun (WGS) entry which is preliminary data.</text>
</comment>
<evidence type="ECO:0000313" key="2">
    <source>
        <dbReference type="Proteomes" id="UP000033980"/>
    </source>
</evidence>
<reference evidence="1 2" key="1">
    <citation type="journal article" date="2015" name="Nature">
        <title>rRNA introns, odd ribosomes, and small enigmatic genomes across a large radiation of phyla.</title>
        <authorList>
            <person name="Brown C.T."/>
            <person name="Hug L.A."/>
            <person name="Thomas B.C."/>
            <person name="Sharon I."/>
            <person name="Castelle C.J."/>
            <person name="Singh A."/>
            <person name="Wilkins M.J."/>
            <person name="Williams K.H."/>
            <person name="Banfield J.F."/>
        </authorList>
    </citation>
    <scope>NUCLEOTIDE SEQUENCE [LARGE SCALE GENOMIC DNA]</scope>
</reference>
<name>A0A0G1D419_9BACT</name>
<dbReference type="EMBL" id="LCFK01000041">
    <property type="protein sequence ID" value="KKS92615.1"/>
    <property type="molecule type" value="Genomic_DNA"/>
</dbReference>
<gene>
    <name evidence="1" type="ORF">UV68_C0041G0002</name>
</gene>
<sequence>MDNFKNQIKKAVQINKMCLKKFKEARITKHIRLRIDLYEAVKKIAKAQKSTISKILDELVENALCRVQE</sequence>
<proteinExistence type="predicted"/>
<organism evidence="1 2">
    <name type="scientific">Candidatus Collierbacteria bacterium GW2011_GWC2_43_12</name>
    <dbReference type="NCBI Taxonomy" id="1618390"/>
    <lineage>
        <taxon>Bacteria</taxon>
        <taxon>Candidatus Collieribacteriota</taxon>
    </lineage>
</organism>
<evidence type="ECO:0000313" key="1">
    <source>
        <dbReference type="EMBL" id="KKS92615.1"/>
    </source>
</evidence>
<dbReference type="Proteomes" id="UP000033980">
    <property type="component" value="Unassembled WGS sequence"/>
</dbReference>
<dbReference type="AlphaFoldDB" id="A0A0G1D419"/>
<accession>A0A0G1D419</accession>
<protein>
    <submittedName>
        <fullName evidence="1">Uncharacterized protein</fullName>
    </submittedName>
</protein>